<comment type="subcellular location">
    <subcellularLocation>
        <location evidence="1 14">Cell membrane</location>
        <topology evidence="1 14">Multi-pass membrane protein</topology>
    </subcellularLocation>
</comment>
<feature type="transmembrane region" description="Helical" evidence="14">
    <location>
        <begin position="232"/>
        <end position="254"/>
    </location>
</feature>
<keyword evidence="11 14" id="KW-0482">Metalloprotease</keyword>
<feature type="compositionally biased region" description="Basic and acidic residues" evidence="15">
    <location>
        <begin position="40"/>
        <end position="50"/>
    </location>
</feature>
<dbReference type="CDD" id="cd06164">
    <property type="entry name" value="S2P-M50_SpoIVFB_CBS"/>
    <property type="match status" value="1"/>
</dbReference>
<dbReference type="Proteomes" id="UP001500665">
    <property type="component" value="Unassembled WGS sequence"/>
</dbReference>
<sequence>MKSPAREGDNEPITPGPAPVEVMDPRLGDRSDGNAARATSIDDVHEDRSTPQKPPGITLGTVAGVPVYLSRSWFLIALLITFAFLPAARSVASQPAATLIAFSFAVFLYASVLVHELGHAITAKVFGLPVHSIVLHLLGGVTQLEREATRPGASFLIAAAGPLLSLVLAAAGLGALTLTDLPPVPELLLRALTLTNLTVGVFNLLPGLPLDGGFLVRAAVWKITGRDRTGTLAAAHAGRALALLVLAGGCYLATRGTGVDWMAVIWTAVLSSFMWITATQSIRAERVRDRIPLLQARRLGRRAVAVTAATPLAQALADASRAGAGALVVVDHDGRPTALVSERAVHAVPENRRPWISAGEVSRALTTATTLPADLSGTALIDAVRDSGAAEHLLVEPGGEIYGVLSTRDLERLLAQT</sequence>
<dbReference type="Gene3D" id="3.10.580.10">
    <property type="entry name" value="CBS-domain"/>
    <property type="match status" value="1"/>
</dbReference>
<evidence type="ECO:0000256" key="9">
    <source>
        <dbReference type="ARBA" id="ARBA00022833"/>
    </source>
</evidence>
<feature type="transmembrane region" description="Helical" evidence="14">
    <location>
        <begin position="121"/>
        <end position="141"/>
    </location>
</feature>
<evidence type="ECO:0000256" key="3">
    <source>
        <dbReference type="ARBA" id="ARBA00022475"/>
    </source>
</evidence>
<comment type="cofactor">
    <cofactor evidence="14">
        <name>Zn(2+)</name>
        <dbReference type="ChEBI" id="CHEBI:29105"/>
    </cofactor>
    <text evidence="14">Binds 1 zinc ion per subunit.</text>
</comment>
<evidence type="ECO:0000313" key="18">
    <source>
        <dbReference type="Proteomes" id="UP001500665"/>
    </source>
</evidence>
<keyword evidence="3 14" id="KW-1003">Cell membrane</keyword>
<evidence type="ECO:0000256" key="15">
    <source>
        <dbReference type="SAM" id="MobiDB-lite"/>
    </source>
</evidence>
<evidence type="ECO:0000256" key="10">
    <source>
        <dbReference type="ARBA" id="ARBA00022989"/>
    </source>
</evidence>
<accession>A0ABP4CC81</accession>
<dbReference type="PANTHER" id="PTHR39188:SF3">
    <property type="entry name" value="STAGE IV SPORULATION PROTEIN FB"/>
    <property type="match status" value="1"/>
</dbReference>
<evidence type="ECO:0000256" key="4">
    <source>
        <dbReference type="ARBA" id="ARBA00022670"/>
    </source>
</evidence>
<dbReference type="SUPFAM" id="SSF54631">
    <property type="entry name" value="CBS-domain pair"/>
    <property type="match status" value="1"/>
</dbReference>
<dbReference type="InterPro" id="IPR008915">
    <property type="entry name" value="Peptidase_M50"/>
</dbReference>
<reference evidence="18" key="1">
    <citation type="journal article" date="2019" name="Int. J. Syst. Evol. Microbiol.">
        <title>The Global Catalogue of Microorganisms (GCM) 10K type strain sequencing project: providing services to taxonomists for standard genome sequencing and annotation.</title>
        <authorList>
            <consortium name="The Broad Institute Genomics Platform"/>
            <consortium name="The Broad Institute Genome Sequencing Center for Infectious Disease"/>
            <person name="Wu L."/>
            <person name="Ma J."/>
        </authorList>
    </citation>
    <scope>NUCLEOTIDE SEQUENCE [LARGE SCALE GENOMIC DNA]</scope>
    <source>
        <strain evidence="18">JCM 10696</strain>
    </source>
</reference>
<feature type="transmembrane region" description="Helical" evidence="14">
    <location>
        <begin position="260"/>
        <end position="278"/>
    </location>
</feature>
<evidence type="ECO:0000313" key="17">
    <source>
        <dbReference type="EMBL" id="GAA0965581.1"/>
    </source>
</evidence>
<evidence type="ECO:0000256" key="7">
    <source>
        <dbReference type="ARBA" id="ARBA00022737"/>
    </source>
</evidence>
<keyword evidence="7" id="KW-0677">Repeat</keyword>
<keyword evidence="13 14" id="KW-0472">Membrane</keyword>
<feature type="domain" description="Peptidase M50" evidence="16">
    <location>
        <begin position="104"/>
        <end position="176"/>
    </location>
</feature>
<evidence type="ECO:0000256" key="5">
    <source>
        <dbReference type="ARBA" id="ARBA00022692"/>
    </source>
</evidence>
<evidence type="ECO:0000256" key="12">
    <source>
        <dbReference type="ARBA" id="ARBA00023122"/>
    </source>
</evidence>
<keyword evidence="9 14" id="KW-0862">Zinc</keyword>
<dbReference type="Pfam" id="PF02163">
    <property type="entry name" value="Peptidase_M50"/>
    <property type="match status" value="2"/>
</dbReference>
<feature type="transmembrane region" description="Helical" evidence="14">
    <location>
        <begin position="97"/>
        <end position="115"/>
    </location>
</feature>
<comment type="similarity">
    <text evidence="2 14">Belongs to the peptidase M50B family.</text>
</comment>
<keyword evidence="18" id="KW-1185">Reference proteome</keyword>
<feature type="transmembrane region" description="Helical" evidence="14">
    <location>
        <begin position="153"/>
        <end position="177"/>
    </location>
</feature>
<evidence type="ECO:0000256" key="11">
    <source>
        <dbReference type="ARBA" id="ARBA00023049"/>
    </source>
</evidence>
<dbReference type="PANTHER" id="PTHR39188">
    <property type="entry name" value="MEMBRANE-ASSOCIATED ZINC METALLOPROTEASE M50B"/>
    <property type="match status" value="1"/>
</dbReference>
<dbReference type="InterPro" id="IPR016483">
    <property type="entry name" value="UCP006404_Pept_M50_CBS"/>
</dbReference>
<keyword evidence="12" id="KW-0129">CBS domain</keyword>
<comment type="caution">
    <text evidence="17">The sequence shown here is derived from an EMBL/GenBank/DDBJ whole genome shotgun (WGS) entry which is preliminary data.</text>
</comment>
<proteinExistence type="inferred from homology"/>
<protein>
    <recommendedName>
        <fullName evidence="14">Zinc metalloprotease</fullName>
    </recommendedName>
</protein>
<keyword evidence="10 14" id="KW-1133">Transmembrane helix</keyword>
<dbReference type="InterPro" id="IPR046342">
    <property type="entry name" value="CBS_dom_sf"/>
</dbReference>
<keyword evidence="4 14" id="KW-0645">Protease</keyword>
<feature type="domain" description="Peptidase M50" evidence="16">
    <location>
        <begin position="188"/>
        <end position="244"/>
    </location>
</feature>
<dbReference type="EMBL" id="BAAAHH010000039">
    <property type="protein sequence ID" value="GAA0965581.1"/>
    <property type="molecule type" value="Genomic_DNA"/>
</dbReference>
<evidence type="ECO:0000259" key="16">
    <source>
        <dbReference type="Pfam" id="PF02163"/>
    </source>
</evidence>
<evidence type="ECO:0000256" key="1">
    <source>
        <dbReference type="ARBA" id="ARBA00004651"/>
    </source>
</evidence>
<evidence type="ECO:0000256" key="13">
    <source>
        <dbReference type="ARBA" id="ARBA00023136"/>
    </source>
</evidence>
<name>A0ABP4CC81_9ACTN</name>
<keyword evidence="6 14" id="KW-0479">Metal-binding</keyword>
<keyword evidence="5 14" id="KW-0812">Transmembrane</keyword>
<organism evidence="17 18">
    <name type="scientific">Actinocorallia libanotica</name>
    <dbReference type="NCBI Taxonomy" id="46162"/>
    <lineage>
        <taxon>Bacteria</taxon>
        <taxon>Bacillati</taxon>
        <taxon>Actinomycetota</taxon>
        <taxon>Actinomycetes</taxon>
        <taxon>Streptosporangiales</taxon>
        <taxon>Thermomonosporaceae</taxon>
        <taxon>Actinocorallia</taxon>
    </lineage>
</organism>
<evidence type="ECO:0000256" key="14">
    <source>
        <dbReference type="PIRNR" id="PIRNR006404"/>
    </source>
</evidence>
<evidence type="ECO:0000256" key="2">
    <source>
        <dbReference type="ARBA" id="ARBA00007931"/>
    </source>
</evidence>
<feature type="transmembrane region" description="Helical" evidence="14">
    <location>
        <begin position="197"/>
        <end position="220"/>
    </location>
</feature>
<gene>
    <name evidence="17" type="ORF">GCM10009550_66090</name>
</gene>
<evidence type="ECO:0000256" key="8">
    <source>
        <dbReference type="ARBA" id="ARBA00022801"/>
    </source>
</evidence>
<feature type="region of interest" description="Disordered" evidence="15">
    <location>
        <begin position="1"/>
        <end position="56"/>
    </location>
</feature>
<feature type="transmembrane region" description="Helical" evidence="14">
    <location>
        <begin position="68"/>
        <end position="85"/>
    </location>
</feature>
<evidence type="ECO:0000256" key="6">
    <source>
        <dbReference type="ARBA" id="ARBA00022723"/>
    </source>
</evidence>
<dbReference type="PIRSF" id="PIRSF006404">
    <property type="entry name" value="UCP006404_Pept_M50_CBS"/>
    <property type="match status" value="1"/>
</dbReference>
<keyword evidence="8 14" id="KW-0378">Hydrolase</keyword>
<feature type="compositionally biased region" description="Basic and acidic residues" evidence="15">
    <location>
        <begin position="23"/>
        <end position="32"/>
    </location>
</feature>